<reference evidence="1 2" key="1">
    <citation type="journal article" date="2020" name="Cell">
        <title>Large-Scale Comparative Analyses of Tick Genomes Elucidate Their Genetic Diversity and Vector Capacities.</title>
        <authorList>
            <consortium name="Tick Genome and Microbiome Consortium (TIGMIC)"/>
            <person name="Jia N."/>
            <person name="Wang J."/>
            <person name="Shi W."/>
            <person name="Du L."/>
            <person name="Sun Y."/>
            <person name="Zhan W."/>
            <person name="Jiang J.F."/>
            <person name="Wang Q."/>
            <person name="Zhang B."/>
            <person name="Ji P."/>
            <person name="Bell-Sakyi L."/>
            <person name="Cui X.M."/>
            <person name="Yuan T.T."/>
            <person name="Jiang B.G."/>
            <person name="Yang W.F."/>
            <person name="Lam T.T."/>
            <person name="Chang Q.C."/>
            <person name="Ding S.J."/>
            <person name="Wang X.J."/>
            <person name="Zhu J.G."/>
            <person name="Ruan X.D."/>
            <person name="Zhao L."/>
            <person name="Wei J.T."/>
            <person name="Ye R.Z."/>
            <person name="Que T.C."/>
            <person name="Du C.H."/>
            <person name="Zhou Y.H."/>
            <person name="Cheng J.X."/>
            <person name="Dai P.F."/>
            <person name="Guo W.B."/>
            <person name="Han X.H."/>
            <person name="Huang E.J."/>
            <person name="Li L.F."/>
            <person name="Wei W."/>
            <person name="Gao Y.C."/>
            <person name="Liu J.Z."/>
            <person name="Shao H.Z."/>
            <person name="Wang X."/>
            <person name="Wang C.C."/>
            <person name="Yang T.C."/>
            <person name="Huo Q.B."/>
            <person name="Li W."/>
            <person name="Chen H.Y."/>
            <person name="Chen S.E."/>
            <person name="Zhou L.G."/>
            <person name="Ni X.B."/>
            <person name="Tian J.H."/>
            <person name="Sheng Y."/>
            <person name="Liu T."/>
            <person name="Pan Y.S."/>
            <person name="Xia L.Y."/>
            <person name="Li J."/>
            <person name="Zhao F."/>
            <person name="Cao W.C."/>
        </authorList>
    </citation>
    <scope>NUCLEOTIDE SEQUENCE [LARGE SCALE GENOMIC DNA]</scope>
    <source>
        <strain evidence="1">Iper-2018</strain>
    </source>
</reference>
<comment type="caution">
    <text evidence="1">The sequence shown here is derived from an EMBL/GenBank/DDBJ whole genome shotgun (WGS) entry which is preliminary data.</text>
</comment>
<accession>A0AC60QFA2</accession>
<dbReference type="Proteomes" id="UP000805193">
    <property type="component" value="Unassembled WGS sequence"/>
</dbReference>
<name>A0AC60QFA2_IXOPE</name>
<keyword evidence="2" id="KW-1185">Reference proteome</keyword>
<proteinExistence type="predicted"/>
<sequence>RPPAILPKNSHFTELLVWHVFHLTLYRGVRDTLVRLRANFWVLQGLQSIKNSLSKCIECKKYNTRALNQEMAPLPAPRGTQSLFLMSW</sequence>
<evidence type="ECO:0000313" key="1">
    <source>
        <dbReference type="EMBL" id="KAG0432838.1"/>
    </source>
</evidence>
<organism evidence="1 2">
    <name type="scientific">Ixodes persulcatus</name>
    <name type="common">Taiga tick</name>
    <dbReference type="NCBI Taxonomy" id="34615"/>
    <lineage>
        <taxon>Eukaryota</taxon>
        <taxon>Metazoa</taxon>
        <taxon>Ecdysozoa</taxon>
        <taxon>Arthropoda</taxon>
        <taxon>Chelicerata</taxon>
        <taxon>Arachnida</taxon>
        <taxon>Acari</taxon>
        <taxon>Parasitiformes</taxon>
        <taxon>Ixodida</taxon>
        <taxon>Ixodoidea</taxon>
        <taxon>Ixodidae</taxon>
        <taxon>Ixodinae</taxon>
        <taxon>Ixodes</taxon>
    </lineage>
</organism>
<protein>
    <submittedName>
        <fullName evidence="1">Uncharacterized protein</fullName>
    </submittedName>
</protein>
<gene>
    <name evidence="1" type="ORF">HPB47_020466</name>
</gene>
<feature type="non-terminal residue" evidence="1">
    <location>
        <position position="1"/>
    </location>
</feature>
<dbReference type="EMBL" id="JABSTQ010009112">
    <property type="protein sequence ID" value="KAG0432838.1"/>
    <property type="molecule type" value="Genomic_DNA"/>
</dbReference>
<feature type="non-terminal residue" evidence="1">
    <location>
        <position position="88"/>
    </location>
</feature>
<evidence type="ECO:0000313" key="2">
    <source>
        <dbReference type="Proteomes" id="UP000805193"/>
    </source>
</evidence>